<dbReference type="InterPro" id="IPR011112">
    <property type="entry name" value="Rho-like_N"/>
</dbReference>
<feature type="compositionally biased region" description="Polar residues" evidence="1">
    <location>
        <begin position="431"/>
        <end position="444"/>
    </location>
</feature>
<evidence type="ECO:0000256" key="1">
    <source>
        <dbReference type="SAM" id="MobiDB-lite"/>
    </source>
</evidence>
<evidence type="ECO:0000313" key="3">
    <source>
        <dbReference type="EMBL" id="KAE9967386.1"/>
    </source>
</evidence>
<evidence type="ECO:0000313" key="4">
    <source>
        <dbReference type="EMBL" id="KAE9983592.1"/>
    </source>
</evidence>
<feature type="region of interest" description="Disordered" evidence="1">
    <location>
        <begin position="428"/>
        <end position="482"/>
    </location>
</feature>
<dbReference type="EMBL" id="WNWS01000060">
    <property type="protein sequence ID" value="KAE9983592.1"/>
    <property type="molecule type" value="Genomic_DNA"/>
</dbReference>
<proteinExistence type="predicted"/>
<organism evidence="3 5">
    <name type="scientific">Venturia inaequalis</name>
    <name type="common">Apple scab fungus</name>
    <dbReference type="NCBI Taxonomy" id="5025"/>
    <lineage>
        <taxon>Eukaryota</taxon>
        <taxon>Fungi</taxon>
        <taxon>Dikarya</taxon>
        <taxon>Ascomycota</taxon>
        <taxon>Pezizomycotina</taxon>
        <taxon>Dothideomycetes</taxon>
        <taxon>Pleosporomycetidae</taxon>
        <taxon>Venturiales</taxon>
        <taxon>Venturiaceae</taxon>
        <taxon>Venturia</taxon>
    </lineage>
</organism>
<dbReference type="Proteomes" id="UP000447873">
    <property type="component" value="Unassembled WGS sequence"/>
</dbReference>
<sequence>MATDYAKMTVVQLKKLATERNISAALKSGLRKSQIIEKIEEVDAQMPAQEQDAPEPAPGTDDEVVEAPAVVNDEDMDEVSAVEGHPDSEPVASPHHHPIQPAEQDSPAEPAVEATNIPEPTTEDIPIPDAEEPKSSLVSAAEAEAPIPTAEVPEPLIAAVPAAQPSSDLTTPVPAEEVIEDSRKRKRRSLTPPVKADEVAAKRLKQVAVQDTDTAVSDAPPQVVDSIQVGKEAVGEFEQNVTEEEAAVAPSPKIPTGPNDEEKWSRDGLFSKHDPSEVAIEPEDDDQVTEPAMHHATAALYIRGLQRPVQFALLEQRLITLASPPSAAGDDDSKVIQTLHLDQVKTHALVLFSSLSAASRVRSSLHGRNWFPEDKWRLPVWVDFIPEEKVTEWSATEEKNNEGRTGGRRWEVAYIENQDGVIEAVHREENSNTSLAPRQPSGQGKSLKESTGPPPNAPLGPRSSQVQTRPPTFPAPTPGVIPPSQAATFKTLDELFRFTVTSKPKIYWQPVPKELVEKRQQEMKEQGSRDWYPEKMLSTDNGKEYRYTFEGGAKLVHSGPHFTSPRVREREEMLRKGIVPPARSEGRGGGGGGRGGGRFGGGRGEWNSYRGGENNYRPGADDSYRPGPSGDSGYRGRR</sequence>
<feature type="region of interest" description="Disordered" evidence="1">
    <location>
        <begin position="567"/>
        <end position="638"/>
    </location>
</feature>
<feature type="compositionally biased region" description="Pro residues" evidence="1">
    <location>
        <begin position="471"/>
        <end position="481"/>
    </location>
</feature>
<dbReference type="InterPro" id="IPR032552">
    <property type="entry name" value="RSB_motif"/>
</dbReference>
<comment type="caution">
    <text evidence="3">The sequence shown here is derived from an EMBL/GenBank/DDBJ whole genome shotgun (WGS) entry which is preliminary data.</text>
</comment>
<dbReference type="Gene3D" id="1.10.720.30">
    <property type="entry name" value="SAP domain"/>
    <property type="match status" value="1"/>
</dbReference>
<name>A0A8H3UDB3_VENIN</name>
<reference evidence="3 5" key="1">
    <citation type="submission" date="2019-11" db="EMBL/GenBank/DDBJ databases">
        <title>Venturia inaequalis Genome Resource.</title>
        <authorList>
            <person name="Lichtner F.J."/>
        </authorList>
    </citation>
    <scope>NUCLEOTIDE SEQUENCE [LARGE SCALE GENOMIC DNA]</scope>
    <source>
        <strain evidence="4 6">120213</strain>
        <strain evidence="3">Bline_iso_100314</strain>
    </source>
</reference>
<evidence type="ECO:0000313" key="6">
    <source>
        <dbReference type="Proteomes" id="UP000447873"/>
    </source>
</evidence>
<dbReference type="EMBL" id="WNWQ01000471">
    <property type="protein sequence ID" value="KAE9967386.1"/>
    <property type="molecule type" value="Genomic_DNA"/>
</dbReference>
<feature type="compositionally biased region" description="Low complexity" evidence="1">
    <location>
        <begin position="140"/>
        <end position="155"/>
    </location>
</feature>
<dbReference type="AlphaFoldDB" id="A0A8H3UDB3"/>
<dbReference type="PANTHER" id="PTHR47031:SF3">
    <property type="entry name" value="SAP DOMAIN-CONTAINING PROTEIN"/>
    <property type="match status" value="1"/>
</dbReference>
<evidence type="ECO:0000313" key="5">
    <source>
        <dbReference type="Proteomes" id="UP000433883"/>
    </source>
</evidence>
<feature type="domain" description="Rho termination factor-like N-terminal" evidence="2">
    <location>
        <begin position="4"/>
        <end position="48"/>
    </location>
</feature>
<feature type="region of interest" description="Disordered" evidence="1">
    <location>
        <begin position="41"/>
        <end position="197"/>
    </location>
</feature>
<accession>A0A8H3UDB3</accession>
<feature type="region of interest" description="Disordered" evidence="1">
    <location>
        <begin position="242"/>
        <end position="264"/>
    </location>
</feature>
<dbReference type="Proteomes" id="UP000433883">
    <property type="component" value="Unassembled WGS sequence"/>
</dbReference>
<dbReference type="SMART" id="SM00959">
    <property type="entry name" value="Rho_N"/>
    <property type="match status" value="1"/>
</dbReference>
<evidence type="ECO:0000259" key="2">
    <source>
        <dbReference type="SMART" id="SM00959"/>
    </source>
</evidence>
<dbReference type="PANTHER" id="PTHR47031">
    <property type="entry name" value="SAP DNA-BINDING DOMAIN-CONTAINING PROTEIN"/>
    <property type="match status" value="1"/>
</dbReference>
<dbReference type="Pfam" id="PF16294">
    <property type="entry name" value="RSB_motif"/>
    <property type="match status" value="1"/>
</dbReference>
<dbReference type="InterPro" id="IPR036361">
    <property type="entry name" value="SAP_dom_sf"/>
</dbReference>
<feature type="compositionally biased region" description="Low complexity" evidence="1">
    <location>
        <begin position="117"/>
        <end position="128"/>
    </location>
</feature>
<protein>
    <recommendedName>
        <fullName evidence="2">Rho termination factor-like N-terminal domain-containing protein</fullName>
    </recommendedName>
</protein>
<dbReference type="GO" id="GO:0006353">
    <property type="term" value="P:DNA-templated transcription termination"/>
    <property type="evidence" value="ECO:0007669"/>
    <property type="project" value="InterPro"/>
</dbReference>
<gene>
    <name evidence="3" type="ORF">BLS_006417</name>
    <name evidence="4" type="ORF">EG328_009760</name>
</gene>
<feature type="compositionally biased region" description="Gly residues" evidence="1">
    <location>
        <begin position="587"/>
        <end position="604"/>
    </location>
</feature>